<dbReference type="RefSeq" id="WP_069848782.1">
    <property type="nucleotide sequence ID" value="NZ_CP014859.1"/>
</dbReference>
<protein>
    <recommendedName>
        <fullName evidence="5">Nuclease-like protein</fullName>
    </recommendedName>
</protein>
<organism evidence="3 4">
    <name type="scientific">Actinoalloteichus hymeniacidonis</name>
    <dbReference type="NCBI Taxonomy" id="340345"/>
    <lineage>
        <taxon>Bacteria</taxon>
        <taxon>Bacillati</taxon>
        <taxon>Actinomycetota</taxon>
        <taxon>Actinomycetes</taxon>
        <taxon>Pseudonocardiales</taxon>
        <taxon>Pseudonocardiaceae</taxon>
        <taxon>Actinoalloteichus</taxon>
    </lineage>
</organism>
<keyword evidence="2" id="KW-1133">Transmembrane helix</keyword>
<evidence type="ECO:0000313" key="4">
    <source>
        <dbReference type="Proteomes" id="UP000095210"/>
    </source>
</evidence>
<feature type="region of interest" description="Disordered" evidence="1">
    <location>
        <begin position="208"/>
        <end position="245"/>
    </location>
</feature>
<feature type="transmembrane region" description="Helical" evidence="2">
    <location>
        <begin position="253"/>
        <end position="276"/>
    </location>
</feature>
<keyword evidence="2" id="KW-0812">Transmembrane</keyword>
<dbReference type="EMBL" id="CP014859">
    <property type="protein sequence ID" value="AOS63134.1"/>
    <property type="molecule type" value="Genomic_DNA"/>
</dbReference>
<dbReference type="KEGG" id="ahm:TL08_11600"/>
<evidence type="ECO:0000256" key="2">
    <source>
        <dbReference type="SAM" id="Phobius"/>
    </source>
</evidence>
<gene>
    <name evidence="3" type="ORF">TL08_11600</name>
</gene>
<reference evidence="4" key="1">
    <citation type="submission" date="2016-03" db="EMBL/GenBank/DDBJ databases">
        <title>Complete genome sequence of the type strain Actinoalloteichus hymeniacidonis DSM 45092.</title>
        <authorList>
            <person name="Schaffert L."/>
            <person name="Albersmeier A."/>
            <person name="Winkler A."/>
            <person name="Kalinowski J."/>
            <person name="Zotchev S."/>
            <person name="Ruckert C."/>
        </authorList>
    </citation>
    <scope>NUCLEOTIDE SEQUENCE [LARGE SCALE GENOMIC DNA]</scope>
    <source>
        <strain evidence="4">HPA177(T) (DSM 45092(T))</strain>
    </source>
</reference>
<proteinExistence type="predicted"/>
<feature type="compositionally biased region" description="Basic and acidic residues" evidence="1">
    <location>
        <begin position="208"/>
        <end position="222"/>
    </location>
</feature>
<accession>A0AAC9MY75</accession>
<evidence type="ECO:0008006" key="5">
    <source>
        <dbReference type="Google" id="ProtNLM"/>
    </source>
</evidence>
<keyword evidence="2" id="KW-0472">Membrane</keyword>
<dbReference type="Proteomes" id="UP000095210">
    <property type="component" value="Chromosome"/>
</dbReference>
<evidence type="ECO:0000313" key="3">
    <source>
        <dbReference type="EMBL" id="AOS63134.1"/>
    </source>
</evidence>
<evidence type="ECO:0000256" key="1">
    <source>
        <dbReference type="SAM" id="MobiDB-lite"/>
    </source>
</evidence>
<sequence length="360" mass="38566">MQVVGTQRAKLLSSTAGSWFRQRLLETGRGAGPAGLAYFEVPIPMQGGPTQQAHAILLTPAMLIVVELRSLPWYRGGRLRAETSGTWTVDGMDAGLRTEEDANPGERVTRLVFALREHLRVSGARSDAVAGLVCVAGPDLKVRQDRSAARFGDYLVCANDHQSLRRTITRLDRGGRRWSSPEVHAALLALNLGFDVPSEAQLAEETFVEHSVPEPRQGREDAESQTWQPDDGQEDPAPRTGPRRRRGFKPEALVIPALMLPAVIAVLLLVLLLVWVGRGVSQLLTEAGADPAAPSIVLRIDLLDGSDALIASEPATVADSAPGGHASAALRPDEGSGPTEFHWPGQPIVGDGPGTEEAPR</sequence>
<keyword evidence="4" id="KW-1185">Reference proteome</keyword>
<feature type="region of interest" description="Disordered" evidence="1">
    <location>
        <begin position="317"/>
        <end position="360"/>
    </location>
</feature>
<dbReference type="AlphaFoldDB" id="A0AAC9MY75"/>
<name>A0AAC9MY75_9PSEU</name>